<dbReference type="EMBL" id="JBHUDE010000035">
    <property type="protein sequence ID" value="MFD1607421.1"/>
    <property type="molecule type" value="Genomic_DNA"/>
</dbReference>
<keyword evidence="2" id="KW-0645">Protease</keyword>
<feature type="domain" description="Peptidase S9 prolyl oligopeptidase catalytic" evidence="3">
    <location>
        <begin position="389"/>
        <end position="593"/>
    </location>
</feature>
<dbReference type="RefSeq" id="WP_379596771.1">
    <property type="nucleotide sequence ID" value="NZ_JBHUDE010000035.1"/>
</dbReference>
<dbReference type="Gene3D" id="3.40.50.1820">
    <property type="entry name" value="alpha/beta hydrolase"/>
    <property type="match status" value="1"/>
</dbReference>
<gene>
    <name evidence="4" type="ORF">ACFSBH_07135</name>
</gene>
<dbReference type="Pfam" id="PF00326">
    <property type="entry name" value="Peptidase_S9"/>
    <property type="match status" value="1"/>
</dbReference>
<dbReference type="PRINTS" id="PR00862">
    <property type="entry name" value="PROLIGOPTASE"/>
</dbReference>
<dbReference type="SUPFAM" id="SSF53474">
    <property type="entry name" value="alpha/beta-Hydrolases"/>
    <property type="match status" value="1"/>
</dbReference>
<evidence type="ECO:0000256" key="2">
    <source>
        <dbReference type="ARBA" id="ARBA00022825"/>
    </source>
</evidence>
<dbReference type="InterPro" id="IPR002470">
    <property type="entry name" value="Peptidase_S9A"/>
</dbReference>
<reference evidence="5" key="1">
    <citation type="journal article" date="2019" name="Int. J. Syst. Evol. Microbiol.">
        <title>The Global Catalogue of Microorganisms (GCM) 10K type strain sequencing project: providing services to taxonomists for standard genome sequencing and annotation.</title>
        <authorList>
            <consortium name="The Broad Institute Genomics Platform"/>
            <consortium name="The Broad Institute Genome Sequencing Center for Infectious Disease"/>
            <person name="Wu L."/>
            <person name="Ma J."/>
        </authorList>
    </citation>
    <scope>NUCLEOTIDE SEQUENCE [LARGE SCALE GENOMIC DNA]</scope>
    <source>
        <strain evidence="5">CGMCC 1.12376</strain>
    </source>
</reference>
<comment type="caution">
    <text evidence="4">The sequence shown here is derived from an EMBL/GenBank/DDBJ whole genome shotgun (WGS) entry which is preliminary data.</text>
</comment>
<evidence type="ECO:0000313" key="4">
    <source>
        <dbReference type="EMBL" id="MFD1607421.1"/>
    </source>
</evidence>
<dbReference type="SUPFAM" id="SSF82171">
    <property type="entry name" value="DPP6 N-terminal domain-like"/>
    <property type="match status" value="1"/>
</dbReference>
<dbReference type="InterPro" id="IPR011659">
    <property type="entry name" value="WD40"/>
</dbReference>
<keyword evidence="5" id="KW-1185">Reference proteome</keyword>
<protein>
    <submittedName>
        <fullName evidence="4">S9 family peptidase</fullName>
    </submittedName>
</protein>
<dbReference type="Proteomes" id="UP001597221">
    <property type="component" value="Unassembled WGS sequence"/>
</dbReference>
<dbReference type="Gene3D" id="2.120.10.30">
    <property type="entry name" value="TolB, C-terminal domain"/>
    <property type="match status" value="1"/>
</dbReference>
<keyword evidence="1" id="KW-0378">Hydrolase</keyword>
<dbReference type="InterPro" id="IPR011042">
    <property type="entry name" value="6-blade_b-propeller_TolB-like"/>
</dbReference>
<evidence type="ECO:0000256" key="1">
    <source>
        <dbReference type="ARBA" id="ARBA00022801"/>
    </source>
</evidence>
<name>A0ABW4HPH9_9BACI</name>
<dbReference type="PANTHER" id="PTHR42776">
    <property type="entry name" value="SERINE PEPTIDASE S9 FAMILY MEMBER"/>
    <property type="match status" value="1"/>
</dbReference>
<keyword evidence="2" id="KW-0720">Serine protease</keyword>
<evidence type="ECO:0000313" key="5">
    <source>
        <dbReference type="Proteomes" id="UP001597221"/>
    </source>
</evidence>
<proteinExistence type="predicted"/>
<sequence>MNNMVPDPYVNQPMISDFDYEPSRDQLSVVVKYMGTPRIEKWNLGQRGPQHPALELDRITFARYVTGTSDLIIGMDLTGDEREQLYLLKGNKNLIPLTDSPEHVHRYGGCSPDGKWIAWSSNRRDQAFLDIYLQCLETFEIHLLFAEDGIFSVAKWFPDGNALLVRRANSPMDHDLGVLSLVTGEVDWITNHSDEASYRDVHFSPCGEMVYLLSNKDSEFYGLACVHLSTKKLTWLLRGNWDFEGLAYHKETGLFAFTENQGGISKGYLFDLKQGALYTWDTPMGVITNLTFLPRRKMLLFQLNGPEHPQELWVLHLPTLQTLPLMKLSKSFVERKPIKPSLLSYRSFDGLNIPFFYYKPKKTSKKLPVVIYLHGGPESQSRASYHPLLQFLLSKGYAVAVPNFRGSTGYGKTYTHLDDGRKRMDAVKDVISMVDWLKQDSSIDEEKIVIIGGSYGGFLTLAAISHYPQLWVAAVDIVGMSSLRTFIETTSPWRKWQREMEYGTVEEDGDFFNQIDPLHHADEIIAPLLVIHGVNDPRVPIGESEQIVHKLKQRGHSVTYHRMEGEGHKLVSPENEITVYSMIAAFLKQCIGKL</sequence>
<dbReference type="PANTHER" id="PTHR42776:SF27">
    <property type="entry name" value="DIPEPTIDYL PEPTIDASE FAMILY MEMBER 6"/>
    <property type="match status" value="1"/>
</dbReference>
<dbReference type="Pfam" id="PF07676">
    <property type="entry name" value="PD40"/>
    <property type="match status" value="1"/>
</dbReference>
<dbReference type="InterPro" id="IPR001375">
    <property type="entry name" value="Peptidase_S9_cat"/>
</dbReference>
<evidence type="ECO:0000259" key="3">
    <source>
        <dbReference type="Pfam" id="PF00326"/>
    </source>
</evidence>
<organism evidence="4 5">
    <name type="scientific">Oceanobacillus luteolus</name>
    <dbReference type="NCBI Taxonomy" id="1274358"/>
    <lineage>
        <taxon>Bacteria</taxon>
        <taxon>Bacillati</taxon>
        <taxon>Bacillota</taxon>
        <taxon>Bacilli</taxon>
        <taxon>Bacillales</taxon>
        <taxon>Bacillaceae</taxon>
        <taxon>Oceanobacillus</taxon>
    </lineage>
</organism>
<dbReference type="InterPro" id="IPR029058">
    <property type="entry name" value="AB_hydrolase_fold"/>
</dbReference>
<accession>A0ABW4HPH9</accession>